<dbReference type="Gramene" id="OBART01G19700.1">
    <property type="protein sequence ID" value="OBART01G19700.1"/>
    <property type="gene ID" value="OBART01G19700"/>
</dbReference>
<keyword evidence="2" id="KW-0472">Membrane</keyword>
<dbReference type="Pfam" id="PF03140">
    <property type="entry name" value="DUF247"/>
    <property type="match status" value="3"/>
</dbReference>
<keyword evidence="2" id="KW-0812">Transmembrane</keyword>
<organism evidence="3">
    <name type="scientific">Oryza barthii</name>
    <dbReference type="NCBI Taxonomy" id="65489"/>
    <lineage>
        <taxon>Eukaryota</taxon>
        <taxon>Viridiplantae</taxon>
        <taxon>Streptophyta</taxon>
        <taxon>Embryophyta</taxon>
        <taxon>Tracheophyta</taxon>
        <taxon>Spermatophyta</taxon>
        <taxon>Magnoliopsida</taxon>
        <taxon>Liliopsida</taxon>
        <taxon>Poales</taxon>
        <taxon>Poaceae</taxon>
        <taxon>BOP clade</taxon>
        <taxon>Oryzoideae</taxon>
        <taxon>Oryzeae</taxon>
        <taxon>Oryzinae</taxon>
        <taxon>Oryza</taxon>
    </lineage>
</organism>
<reference evidence="3" key="2">
    <citation type="submission" date="2015-03" db="UniProtKB">
        <authorList>
            <consortium name="EnsemblPlants"/>
        </authorList>
    </citation>
    <scope>IDENTIFICATION</scope>
</reference>
<feature type="transmembrane region" description="Helical" evidence="2">
    <location>
        <begin position="510"/>
        <end position="531"/>
    </location>
</feature>
<reference evidence="3" key="1">
    <citation type="journal article" date="2009" name="Rice">
        <title>De Novo Next Generation Sequencing of Plant Genomes.</title>
        <authorList>
            <person name="Rounsley S."/>
            <person name="Marri P.R."/>
            <person name="Yu Y."/>
            <person name="He R."/>
            <person name="Sisneros N."/>
            <person name="Goicoechea J.L."/>
            <person name="Lee S.J."/>
            <person name="Angelova A."/>
            <person name="Kudrna D."/>
            <person name="Luo M."/>
            <person name="Affourtit J."/>
            <person name="Desany B."/>
            <person name="Knight J."/>
            <person name="Niazi F."/>
            <person name="Egholm M."/>
            <person name="Wing R.A."/>
        </authorList>
    </citation>
    <scope>NUCLEOTIDE SEQUENCE [LARGE SCALE GENOMIC DNA]</scope>
    <source>
        <strain evidence="3">cv. IRGC 105608</strain>
    </source>
</reference>
<accession>A0A0D3EQ78</accession>
<protein>
    <submittedName>
        <fullName evidence="3">Uncharacterized protein</fullName>
    </submittedName>
</protein>
<evidence type="ECO:0000256" key="2">
    <source>
        <dbReference type="SAM" id="Phobius"/>
    </source>
</evidence>
<proteinExistence type="predicted"/>
<evidence type="ECO:0000256" key="1">
    <source>
        <dbReference type="SAM" id="MobiDB-lite"/>
    </source>
</evidence>
<dbReference type="EnsemblPlants" id="OBART01G19700.1">
    <property type="protein sequence ID" value="OBART01G19700.1"/>
    <property type="gene ID" value="OBART01G19700"/>
</dbReference>
<dbReference type="Proteomes" id="UP000026960">
    <property type="component" value="Chromosome 1"/>
</dbReference>
<name>A0A0D3EQ78_9ORYZ</name>
<dbReference type="InterPro" id="IPR004158">
    <property type="entry name" value="DUF247_pln"/>
</dbReference>
<dbReference type="eggNOG" id="ENOG502RY48">
    <property type="taxonomic scope" value="Eukaryota"/>
</dbReference>
<sequence length="534" mass="60330">MENQIPFFVIERLYEAVAGVHGTRQSLLNLLAVMYIGNEEPIKWPSSDWDVHHLLHLYYECFVPNRSTLPPRGRRSARSGRRAATTTRAPRAIPCATEMRHAGVKFVARRSRPAPADAGETTTYDVVFDDRGGVMEIPAILIDDARQPLLANLIAFEQSQGGEVARLLSSYLIVTARDVELLQRRGVVENLLDNDEEAARFFNRLGDIDPVDYDTQAFAGLYENVTRYCGTWPQLFCLHVVGHLRRRRRLRRRARRYADLLHRVSIQQICQPMAVASLEASVEATLGALSGDQWRARRQPFTIFRVPAYVRDGNKRTAYEPRLVSIGPYHHGAAALRAMEDHKWRYLHDLLSRRAGDSTPVPTASALVAEMRTLEPRARACYSERPVGMDSSDDFVRMLLLDGCFILDGTPRSPTRLGPHARRRRPAFDGEPDPVLRPREALRSRRGVLESLLADDEEAARFFSRLGEGAAMDFSRQAFAGLYEDVRGYCGSWFHRNRAALRRDYFGSPWSAISVVVAAIVVFLAATQTYFTSA</sequence>
<feature type="region of interest" description="Disordered" evidence="1">
    <location>
        <begin position="415"/>
        <end position="435"/>
    </location>
</feature>
<evidence type="ECO:0000313" key="4">
    <source>
        <dbReference type="Proteomes" id="UP000026960"/>
    </source>
</evidence>
<dbReference type="HOGENOM" id="CLU_510372_0_0_1"/>
<dbReference type="STRING" id="65489.A0A0D3EQ78"/>
<keyword evidence="4" id="KW-1185">Reference proteome</keyword>
<dbReference type="PANTHER" id="PTHR31170:SF25">
    <property type="entry name" value="BNAA09G04570D PROTEIN"/>
    <property type="match status" value="1"/>
</dbReference>
<keyword evidence="2" id="KW-1133">Transmembrane helix</keyword>
<evidence type="ECO:0000313" key="3">
    <source>
        <dbReference type="EnsemblPlants" id="OBART01G19700.1"/>
    </source>
</evidence>
<dbReference type="AlphaFoldDB" id="A0A0D3EQ78"/>
<dbReference type="PaxDb" id="65489-OBART01G19700.1"/>
<dbReference type="PANTHER" id="PTHR31170">
    <property type="entry name" value="BNAC04G53230D PROTEIN"/>
    <property type="match status" value="1"/>
</dbReference>